<name>A0ABR2XJF7_9PEZI</name>
<dbReference type="EMBL" id="JARVKM010000045">
    <property type="protein sequence ID" value="KAK9773959.1"/>
    <property type="molecule type" value="Genomic_DNA"/>
</dbReference>
<gene>
    <name evidence="1" type="ORF">SCAR479_09299</name>
</gene>
<keyword evidence="2" id="KW-1185">Reference proteome</keyword>
<organism evidence="1 2">
    <name type="scientific">Seiridium cardinale</name>
    <dbReference type="NCBI Taxonomy" id="138064"/>
    <lineage>
        <taxon>Eukaryota</taxon>
        <taxon>Fungi</taxon>
        <taxon>Dikarya</taxon>
        <taxon>Ascomycota</taxon>
        <taxon>Pezizomycotina</taxon>
        <taxon>Sordariomycetes</taxon>
        <taxon>Xylariomycetidae</taxon>
        <taxon>Amphisphaeriales</taxon>
        <taxon>Sporocadaceae</taxon>
        <taxon>Seiridium</taxon>
    </lineage>
</organism>
<dbReference type="Proteomes" id="UP001465668">
    <property type="component" value="Unassembled WGS sequence"/>
</dbReference>
<evidence type="ECO:0000313" key="2">
    <source>
        <dbReference type="Proteomes" id="UP001465668"/>
    </source>
</evidence>
<sequence>MRYYFSDATDGSTREPAPSIDFCAIAIDWLLQCRVHANSRCRDLRPVVTARDTQDMFPTAGPLLGDGYEFILHKRFDAATTACATPEGRTKQVQPDMVKLEDGTRYRITGHRRC</sequence>
<reference evidence="1 2" key="1">
    <citation type="submission" date="2024-02" db="EMBL/GenBank/DDBJ databases">
        <title>First draft genome assembly of two strains of Seiridium cardinale.</title>
        <authorList>
            <person name="Emiliani G."/>
            <person name="Scali E."/>
        </authorList>
    </citation>
    <scope>NUCLEOTIDE SEQUENCE [LARGE SCALE GENOMIC DNA]</scope>
    <source>
        <strain evidence="1 2">BM-138-000479</strain>
    </source>
</reference>
<evidence type="ECO:0000313" key="1">
    <source>
        <dbReference type="EMBL" id="KAK9773959.1"/>
    </source>
</evidence>
<proteinExistence type="predicted"/>
<comment type="caution">
    <text evidence="1">The sequence shown here is derived from an EMBL/GenBank/DDBJ whole genome shotgun (WGS) entry which is preliminary data.</text>
</comment>
<protein>
    <submittedName>
        <fullName evidence="1">Uncharacterized protein</fullName>
    </submittedName>
</protein>
<accession>A0ABR2XJF7</accession>